<organism evidence="7 8">
    <name type="scientific">Actinomycetospora corticicola</name>
    <dbReference type="NCBI Taxonomy" id="663602"/>
    <lineage>
        <taxon>Bacteria</taxon>
        <taxon>Bacillati</taxon>
        <taxon>Actinomycetota</taxon>
        <taxon>Actinomycetes</taxon>
        <taxon>Pseudonocardiales</taxon>
        <taxon>Pseudonocardiaceae</taxon>
        <taxon>Actinomycetospora</taxon>
    </lineage>
</organism>
<dbReference type="GO" id="GO:0012505">
    <property type="term" value="C:endomembrane system"/>
    <property type="evidence" value="ECO:0007669"/>
    <property type="project" value="UniProtKB-SubCell"/>
</dbReference>
<reference evidence="7 8" key="1">
    <citation type="submission" date="2020-07" db="EMBL/GenBank/DDBJ databases">
        <title>Sequencing the genomes of 1000 actinobacteria strains.</title>
        <authorList>
            <person name="Klenk H.-P."/>
        </authorList>
    </citation>
    <scope>NUCLEOTIDE SEQUENCE [LARGE SCALE GENOMIC DNA]</scope>
    <source>
        <strain evidence="7 8">DSM 45772</strain>
    </source>
</reference>
<feature type="transmembrane region" description="Helical" evidence="5">
    <location>
        <begin position="130"/>
        <end position="148"/>
    </location>
</feature>
<keyword evidence="4 5" id="KW-0472">Membrane</keyword>
<dbReference type="PANTHER" id="PTHR39535:SF2">
    <property type="entry name" value="HTTM DOMAIN-CONTAINING PROTEIN"/>
    <property type="match status" value="1"/>
</dbReference>
<evidence type="ECO:0000256" key="4">
    <source>
        <dbReference type="ARBA" id="ARBA00023136"/>
    </source>
</evidence>
<evidence type="ECO:0000256" key="2">
    <source>
        <dbReference type="ARBA" id="ARBA00022692"/>
    </source>
</evidence>
<dbReference type="InterPro" id="IPR053934">
    <property type="entry name" value="HTTM_dom"/>
</dbReference>
<evidence type="ECO:0000256" key="1">
    <source>
        <dbReference type="ARBA" id="ARBA00004127"/>
    </source>
</evidence>
<feature type="transmembrane region" description="Helical" evidence="5">
    <location>
        <begin position="169"/>
        <end position="188"/>
    </location>
</feature>
<keyword evidence="3 5" id="KW-1133">Transmembrane helix</keyword>
<feature type="transmembrane region" description="Helical" evidence="5">
    <location>
        <begin position="101"/>
        <end position="118"/>
    </location>
</feature>
<comment type="caution">
    <text evidence="7">The sequence shown here is derived from an EMBL/GenBank/DDBJ whole genome shotgun (WGS) entry which is preliminary data.</text>
</comment>
<evidence type="ECO:0000313" key="8">
    <source>
        <dbReference type="Proteomes" id="UP000535890"/>
    </source>
</evidence>
<evidence type="ECO:0000313" key="7">
    <source>
        <dbReference type="EMBL" id="NYD39594.1"/>
    </source>
</evidence>
<dbReference type="SMART" id="SM00752">
    <property type="entry name" value="HTTM"/>
    <property type="match status" value="1"/>
</dbReference>
<protein>
    <recommendedName>
        <fullName evidence="6">HTTM-like domain-containing protein</fullName>
    </recommendedName>
</protein>
<accession>A0A7Y9J9N9</accession>
<dbReference type="InterPro" id="IPR011020">
    <property type="entry name" value="HTTM-like"/>
</dbReference>
<dbReference type="AlphaFoldDB" id="A0A7Y9J9N9"/>
<feature type="transmembrane region" description="Helical" evidence="5">
    <location>
        <begin position="71"/>
        <end position="94"/>
    </location>
</feature>
<keyword evidence="8" id="KW-1185">Reference proteome</keyword>
<sequence length="324" mass="36385">MSRLRGLALDAWRGWERFFFTPTSTAPLAVLRIAFGLVVTLWTATQLPNLFAFYGPDGVLPQPPAIGPWQWGLLTTSNSVAVLSVVFLATLLAGIALTIGASPRIAAVVVLLGLIAFERRNPYVLNSGDILLRVMAVYLVFAPSGESLSWDRWRRDRAHFWEFPRRAPWAMRMLQVQVSIIYLAAVWAKLQGDPWRNGTAVSFALRMLDQLRAPPPELIAGSGLLTEWLTFGTLLIELSVGIFVWNRRLRPWVLGAGALLHLGIEVFIMVGFFSIGMWVLYLVFLSPDWTERTVLRLRDRLRARRAPAPEPARENAREPVVSET</sequence>
<dbReference type="InterPro" id="IPR052964">
    <property type="entry name" value="Sporulation_signal_mat"/>
</dbReference>
<dbReference type="Proteomes" id="UP000535890">
    <property type="component" value="Unassembled WGS sequence"/>
</dbReference>
<dbReference type="PANTHER" id="PTHR39535">
    <property type="entry name" value="SPORULATION-DELAYING PROTEIN SDPB"/>
    <property type="match status" value="1"/>
</dbReference>
<feature type="transmembrane region" description="Helical" evidence="5">
    <location>
        <begin position="258"/>
        <end position="284"/>
    </location>
</feature>
<dbReference type="Pfam" id="PF05090">
    <property type="entry name" value="HTTM"/>
    <property type="match status" value="1"/>
</dbReference>
<evidence type="ECO:0000256" key="3">
    <source>
        <dbReference type="ARBA" id="ARBA00022989"/>
    </source>
</evidence>
<evidence type="ECO:0000256" key="5">
    <source>
        <dbReference type="SAM" id="Phobius"/>
    </source>
</evidence>
<keyword evidence="2 5" id="KW-0812">Transmembrane</keyword>
<feature type="transmembrane region" description="Helical" evidence="5">
    <location>
        <begin position="228"/>
        <end position="246"/>
    </location>
</feature>
<proteinExistence type="predicted"/>
<name>A0A7Y9J9N9_9PSEU</name>
<dbReference type="RefSeq" id="WP_179796893.1">
    <property type="nucleotide sequence ID" value="NZ_BAABHP010000023.1"/>
</dbReference>
<dbReference type="EMBL" id="JACCBN010000001">
    <property type="protein sequence ID" value="NYD39594.1"/>
    <property type="molecule type" value="Genomic_DNA"/>
</dbReference>
<feature type="transmembrane region" description="Helical" evidence="5">
    <location>
        <begin position="29"/>
        <end position="51"/>
    </location>
</feature>
<gene>
    <name evidence="7" type="ORF">BJ983_005696</name>
</gene>
<comment type="subcellular location">
    <subcellularLocation>
        <location evidence="1">Endomembrane system</location>
        <topology evidence="1">Multi-pass membrane protein</topology>
    </subcellularLocation>
</comment>
<evidence type="ECO:0000259" key="6">
    <source>
        <dbReference type="SMART" id="SM00752"/>
    </source>
</evidence>
<feature type="domain" description="HTTM-like" evidence="6">
    <location>
        <begin position="20"/>
        <end position="289"/>
    </location>
</feature>